<evidence type="ECO:0000313" key="2">
    <source>
        <dbReference type="Proteomes" id="UP000309488"/>
    </source>
</evidence>
<comment type="caution">
    <text evidence="1">The sequence shown here is derived from an EMBL/GenBank/DDBJ whole genome shotgun (WGS) entry which is preliminary data.</text>
</comment>
<dbReference type="EMBL" id="SWBR01000001">
    <property type="protein sequence ID" value="TKC12300.1"/>
    <property type="molecule type" value="Genomic_DNA"/>
</dbReference>
<keyword evidence="2" id="KW-1185">Reference proteome</keyword>
<sequence length="139" mass="16582">MNCIKIFIFVCCFNFLANTGYSQETKKKVYFLVDTINISKNNRIAEIKDGYYEIMYIFYCRCLPPTYKDLIFSFIVSKEKRVVVDKTPPFNYMSWKELLEITSNPYLFKKNYELYITEVLPKNKYRTNKVDLGGYSITQ</sequence>
<proteinExistence type="predicted"/>
<reference evidence="1 2" key="1">
    <citation type="submission" date="2019-04" db="EMBL/GenBank/DDBJ databases">
        <title>Pedobacter sp. RP-3-22 sp. nov., isolated from Arctic soil.</title>
        <authorList>
            <person name="Dahal R.H."/>
            <person name="Kim D.-U."/>
        </authorList>
    </citation>
    <scope>NUCLEOTIDE SEQUENCE [LARGE SCALE GENOMIC DNA]</scope>
    <source>
        <strain evidence="1 2">RP-3-22</strain>
    </source>
</reference>
<dbReference type="Proteomes" id="UP000309488">
    <property type="component" value="Unassembled WGS sequence"/>
</dbReference>
<organism evidence="1 2">
    <name type="scientific">Pedobacter polaris</name>
    <dbReference type="NCBI Taxonomy" id="2571273"/>
    <lineage>
        <taxon>Bacteria</taxon>
        <taxon>Pseudomonadati</taxon>
        <taxon>Bacteroidota</taxon>
        <taxon>Sphingobacteriia</taxon>
        <taxon>Sphingobacteriales</taxon>
        <taxon>Sphingobacteriaceae</taxon>
        <taxon>Pedobacter</taxon>
    </lineage>
</organism>
<evidence type="ECO:0000313" key="1">
    <source>
        <dbReference type="EMBL" id="TKC12300.1"/>
    </source>
</evidence>
<accession>A0A4U1CVV7</accession>
<dbReference type="OrthoDB" id="769330at2"/>
<name>A0A4U1CVV7_9SPHI</name>
<protein>
    <submittedName>
        <fullName evidence="1">Uncharacterized protein</fullName>
    </submittedName>
</protein>
<dbReference type="RefSeq" id="WP_136838213.1">
    <property type="nucleotide sequence ID" value="NZ_SWBR01000001.1"/>
</dbReference>
<gene>
    <name evidence="1" type="ORF">FA048_01380</name>
</gene>
<dbReference type="AlphaFoldDB" id="A0A4U1CVV7"/>